<dbReference type="AlphaFoldDB" id="A0AAN7ARS2"/>
<protein>
    <submittedName>
        <fullName evidence="1">Uncharacterized protein</fullName>
    </submittedName>
</protein>
<dbReference type="EMBL" id="MU863978">
    <property type="protein sequence ID" value="KAK4196719.1"/>
    <property type="molecule type" value="Genomic_DNA"/>
</dbReference>
<sequence length="182" mass="20046">MKSEARRRAEKELDDLVKKIRQEPGFERLLLPPSEEQFMKAADPDPVVVVDVSDLRCDAFVVTRDGIRLLELPKITLDGVQGKARQIQRDSVSLGSTLPWLWDVLASPVLEALDFTSPPSSADSREPHMWRIPVGPLNFLPVHAAGYHGKQTGETALDRVISSYGSSIKSLLAARPTMGSCS</sequence>
<gene>
    <name evidence="1" type="ORF">QBC40DRAFT_257750</name>
</gene>
<keyword evidence="2" id="KW-1185">Reference proteome</keyword>
<evidence type="ECO:0000313" key="2">
    <source>
        <dbReference type="Proteomes" id="UP001303160"/>
    </source>
</evidence>
<evidence type="ECO:0000313" key="1">
    <source>
        <dbReference type="EMBL" id="KAK4196719.1"/>
    </source>
</evidence>
<comment type="caution">
    <text evidence="1">The sequence shown here is derived from an EMBL/GenBank/DDBJ whole genome shotgun (WGS) entry which is preliminary data.</text>
</comment>
<reference evidence="1" key="2">
    <citation type="submission" date="2023-05" db="EMBL/GenBank/DDBJ databases">
        <authorList>
            <consortium name="Lawrence Berkeley National Laboratory"/>
            <person name="Steindorff A."/>
            <person name="Hensen N."/>
            <person name="Bonometti L."/>
            <person name="Westerberg I."/>
            <person name="Brannstrom I.O."/>
            <person name="Guillou S."/>
            <person name="Cros-Aarteil S."/>
            <person name="Calhoun S."/>
            <person name="Haridas S."/>
            <person name="Kuo A."/>
            <person name="Mondo S."/>
            <person name="Pangilinan J."/>
            <person name="Riley R."/>
            <person name="Labutti K."/>
            <person name="Andreopoulos B."/>
            <person name="Lipzen A."/>
            <person name="Chen C."/>
            <person name="Yanf M."/>
            <person name="Daum C."/>
            <person name="Ng V."/>
            <person name="Clum A."/>
            <person name="Ohm R."/>
            <person name="Martin F."/>
            <person name="Silar P."/>
            <person name="Natvig D."/>
            <person name="Lalanne C."/>
            <person name="Gautier V."/>
            <person name="Ament-Velasquez S.L."/>
            <person name="Kruys A."/>
            <person name="Hutchinson M.I."/>
            <person name="Powell A.J."/>
            <person name="Barry K."/>
            <person name="Miller A.N."/>
            <person name="Grigoriev I.V."/>
            <person name="Debuchy R."/>
            <person name="Gladieux P."/>
            <person name="Thoren M.H."/>
            <person name="Johannesson H."/>
        </authorList>
    </citation>
    <scope>NUCLEOTIDE SEQUENCE</scope>
    <source>
        <strain evidence="1">CBS 315.58</strain>
    </source>
</reference>
<reference evidence="1" key="1">
    <citation type="journal article" date="2023" name="Mol. Phylogenet. Evol.">
        <title>Genome-scale phylogeny and comparative genomics of the fungal order Sordariales.</title>
        <authorList>
            <person name="Hensen N."/>
            <person name="Bonometti L."/>
            <person name="Westerberg I."/>
            <person name="Brannstrom I.O."/>
            <person name="Guillou S."/>
            <person name="Cros-Aarteil S."/>
            <person name="Calhoun S."/>
            <person name="Haridas S."/>
            <person name="Kuo A."/>
            <person name="Mondo S."/>
            <person name="Pangilinan J."/>
            <person name="Riley R."/>
            <person name="LaButti K."/>
            <person name="Andreopoulos B."/>
            <person name="Lipzen A."/>
            <person name="Chen C."/>
            <person name="Yan M."/>
            <person name="Daum C."/>
            <person name="Ng V."/>
            <person name="Clum A."/>
            <person name="Steindorff A."/>
            <person name="Ohm R.A."/>
            <person name="Martin F."/>
            <person name="Silar P."/>
            <person name="Natvig D.O."/>
            <person name="Lalanne C."/>
            <person name="Gautier V."/>
            <person name="Ament-Velasquez S.L."/>
            <person name="Kruys A."/>
            <person name="Hutchinson M.I."/>
            <person name="Powell A.J."/>
            <person name="Barry K."/>
            <person name="Miller A.N."/>
            <person name="Grigoriev I.V."/>
            <person name="Debuchy R."/>
            <person name="Gladieux P."/>
            <person name="Hiltunen Thoren M."/>
            <person name="Johannesson H."/>
        </authorList>
    </citation>
    <scope>NUCLEOTIDE SEQUENCE</scope>
    <source>
        <strain evidence="1">CBS 315.58</strain>
    </source>
</reference>
<name>A0AAN7ARS2_9PEZI</name>
<dbReference type="Proteomes" id="UP001303160">
    <property type="component" value="Unassembled WGS sequence"/>
</dbReference>
<proteinExistence type="predicted"/>
<accession>A0AAN7ARS2</accession>
<organism evidence="1 2">
    <name type="scientific">Triangularia verruculosa</name>
    <dbReference type="NCBI Taxonomy" id="2587418"/>
    <lineage>
        <taxon>Eukaryota</taxon>
        <taxon>Fungi</taxon>
        <taxon>Dikarya</taxon>
        <taxon>Ascomycota</taxon>
        <taxon>Pezizomycotina</taxon>
        <taxon>Sordariomycetes</taxon>
        <taxon>Sordariomycetidae</taxon>
        <taxon>Sordariales</taxon>
        <taxon>Podosporaceae</taxon>
        <taxon>Triangularia</taxon>
    </lineage>
</organism>